<reference evidence="1 2" key="1">
    <citation type="submission" date="2016-06" db="EMBL/GenBank/DDBJ databases">
        <title>First insights into the genetic diversity and population structure of in the Bacillus cereus group bacteria from diverse marine environments.</title>
        <authorList>
            <person name="Liu Y."/>
            <person name="Lai Q."/>
            <person name="Shao Z."/>
        </authorList>
    </citation>
    <scope>NUCLEOTIDE SEQUENCE [LARGE SCALE GENOMIC DNA]</scope>
    <source>
        <strain evidence="1 2">N35-10-2</strain>
    </source>
</reference>
<dbReference type="EMBL" id="MAOE01000139">
    <property type="protein sequence ID" value="OJD55508.1"/>
    <property type="molecule type" value="Genomic_DNA"/>
</dbReference>
<dbReference type="Proteomes" id="UP000181873">
    <property type="component" value="Unassembled WGS sequence"/>
</dbReference>
<sequence>MINQKKLEMAFKKYSKNFVDGIKFEDVKDKYNVSRRKIEKIVEQNETEKDHILLINLSKISSYHLSLWKNDVLISGGNNAEGLKNMQKVLFYQCMGQDLYKIRYPKMILGYTFREVVLTLVHFAMYGWEKEENILYDFMVHHFGGHLIDANEENRHIWFLLELYSQYRNKTIMGTNEKLHLVVKNKFKEVELRCDLIPEDLNIYDEVLGRWSTRDLEEIEYLISIMSQYHSALASEIGQLGEFGDFRYGFYPFEVLFLIHVRKQLGLPVPTQIDNFLMNTPEARMVFGEHESYPEWDPVLQMIDQFYRENYPEYIPNKHGELFQ</sequence>
<protein>
    <submittedName>
        <fullName evidence="1">Uncharacterized protein</fullName>
    </submittedName>
</protein>
<dbReference type="AlphaFoldDB" id="A0A1J9TVP9"/>
<organism evidence="1 2">
    <name type="scientific">Bacillus albus</name>
    <dbReference type="NCBI Taxonomy" id="2026189"/>
    <lineage>
        <taxon>Bacteria</taxon>
        <taxon>Bacillati</taxon>
        <taxon>Bacillota</taxon>
        <taxon>Bacilli</taxon>
        <taxon>Bacillales</taxon>
        <taxon>Bacillaceae</taxon>
        <taxon>Bacillus</taxon>
        <taxon>Bacillus cereus group</taxon>
    </lineage>
</organism>
<name>A0A1J9TVP9_9BACI</name>
<comment type="caution">
    <text evidence="1">The sequence shown here is derived from an EMBL/GenBank/DDBJ whole genome shotgun (WGS) entry which is preliminary data.</text>
</comment>
<dbReference type="RefSeq" id="WP_071759445.1">
    <property type="nucleotide sequence ID" value="NZ_CBCSIO010000015.1"/>
</dbReference>
<evidence type="ECO:0000313" key="2">
    <source>
        <dbReference type="Proteomes" id="UP000181873"/>
    </source>
</evidence>
<accession>A0A1J9TVP9</accession>
<proteinExistence type="predicted"/>
<evidence type="ECO:0000313" key="1">
    <source>
        <dbReference type="EMBL" id="OJD55508.1"/>
    </source>
</evidence>
<gene>
    <name evidence="1" type="ORF">BAU25_22190</name>
</gene>